<dbReference type="EMBL" id="CP003479">
    <property type="protein sequence ID" value="AFI03847.1"/>
    <property type="molecule type" value="Genomic_DNA"/>
</dbReference>
<sequence length="177" mass="20059">MSYYADLGAGRGGLGLFNESLNASARAHSTLANSMNNFSNSLNNIGNLLNNAQIREDALRYQRLRDSKLDAQNAFNNEMALENLKEQKKQNESLNKAREVQNRHNSALTNSLNFKTNQERELFNRLKSLDENSKNKPPLNKRPLNGIAKVESVNSITPPTNNKPMSLRDYVTPMFRY</sequence>
<evidence type="ECO:0000313" key="3">
    <source>
        <dbReference type="Proteomes" id="UP000005010"/>
    </source>
</evidence>
<dbReference type="RefSeq" id="WP_014660719.1">
    <property type="nucleotide sequence ID" value="NC_017737.1"/>
</dbReference>
<dbReference type="HOGENOM" id="CLU_1658395_0_0_7"/>
<proteinExistence type="predicted"/>
<keyword evidence="1" id="KW-0175">Coiled coil</keyword>
<protein>
    <submittedName>
        <fullName evidence="2">Uncharacterized protein</fullName>
    </submittedName>
</protein>
<dbReference type="STRING" id="182217.HCW_02830"/>
<evidence type="ECO:0000256" key="1">
    <source>
        <dbReference type="SAM" id="Coils"/>
    </source>
</evidence>
<dbReference type="KEGG" id="hce:HCW_02830"/>
<keyword evidence="3" id="KW-1185">Reference proteome</keyword>
<accession>I0ELM8</accession>
<feature type="coiled-coil region" evidence="1">
    <location>
        <begin position="77"/>
        <end position="104"/>
    </location>
</feature>
<reference evidence="3" key="1">
    <citation type="submission" date="2012-04" db="EMBL/GenBank/DDBJ databases">
        <title>Complete genome sequence of Helicobacter cetorum strain MIT 00-7128.</title>
        <authorList>
            <person name="Kersulyte D."/>
            <person name="Berg D.E."/>
        </authorList>
    </citation>
    <scope>NUCLEOTIDE SEQUENCE [LARGE SCALE GENOMIC DNA]</scope>
    <source>
        <strain evidence="3">MIT 00-7128</strain>
    </source>
</reference>
<name>I0ELM8_HELC0</name>
<dbReference type="Proteomes" id="UP000005010">
    <property type="component" value="Chromosome"/>
</dbReference>
<dbReference type="PATRIC" id="fig|182217.3.peg.607"/>
<organism evidence="2 3">
    <name type="scientific">Helicobacter cetorum (strain ATCC BAA-429 / MIT 00-7128)</name>
    <dbReference type="NCBI Taxonomy" id="182217"/>
    <lineage>
        <taxon>Bacteria</taxon>
        <taxon>Pseudomonadati</taxon>
        <taxon>Campylobacterota</taxon>
        <taxon>Epsilonproteobacteria</taxon>
        <taxon>Campylobacterales</taxon>
        <taxon>Helicobacteraceae</taxon>
        <taxon>Helicobacter</taxon>
    </lineage>
</organism>
<dbReference type="AlphaFoldDB" id="I0ELM8"/>
<evidence type="ECO:0000313" key="2">
    <source>
        <dbReference type="EMBL" id="AFI03847.1"/>
    </source>
</evidence>
<gene>
    <name evidence="2" type="ordered locus">HCW_02830</name>
</gene>